<dbReference type="RefSeq" id="WP_315340330.1">
    <property type="nucleotide sequence ID" value="NZ_JAVDZE010000001.1"/>
</dbReference>
<keyword evidence="2" id="KW-1185">Reference proteome</keyword>
<sequence>MRVHIALLGRTPWALVNTYYASVMGGERPEEIYIVTEVRYSGNLPRIVEAIKAISGAYGFSPKIETIVIPNDDFKEADKALKDLFSRLNERGDEIVLNMTSGRKALVMAAVIQSRGANMKGILYMALLDVAFPNRPYMMLPKHMQRLKNFLGEKNGGSD</sequence>
<proteinExistence type="predicted"/>
<evidence type="ECO:0000313" key="2">
    <source>
        <dbReference type="Proteomes" id="UP001245683"/>
    </source>
</evidence>
<name>A0AAE4NVR8_9EURY</name>
<evidence type="ECO:0000313" key="1">
    <source>
        <dbReference type="EMBL" id="MDV3103531.1"/>
    </source>
</evidence>
<comment type="caution">
    <text evidence="1">The sequence shown here is derived from an EMBL/GenBank/DDBJ whole genome shotgun (WGS) entry which is preliminary data.</text>
</comment>
<protein>
    <submittedName>
        <fullName evidence="1">Uncharacterized protein</fullName>
    </submittedName>
</protein>
<dbReference type="Proteomes" id="UP001245683">
    <property type="component" value="Unassembled WGS sequence"/>
</dbReference>
<gene>
    <name evidence="1" type="ORF">RBI02_03080</name>
</gene>
<organism evidence="1 2">
    <name type="scientific">Thermococcus waiotapuensis</name>
    <dbReference type="NCBI Taxonomy" id="90909"/>
    <lineage>
        <taxon>Archaea</taxon>
        <taxon>Methanobacteriati</taxon>
        <taxon>Methanobacteriota</taxon>
        <taxon>Thermococci</taxon>
        <taxon>Thermococcales</taxon>
        <taxon>Thermococcaceae</taxon>
        <taxon>Thermococcus</taxon>
    </lineage>
</organism>
<dbReference type="EMBL" id="JAVDZE010000001">
    <property type="protein sequence ID" value="MDV3103531.1"/>
    <property type="molecule type" value="Genomic_DNA"/>
</dbReference>
<accession>A0AAE4NVR8</accession>
<reference evidence="1 2" key="1">
    <citation type="submission" date="2023-08" db="EMBL/GenBank/DDBJ databases">
        <title>Draft genome sequence of Thermococcus waiotapuensis WT1T, a thermophilic sulphur-dependent archaeon from order Thermococcales.</title>
        <authorList>
            <person name="Manners S.H."/>
            <person name="Carere C.R."/>
            <person name="Dhami M.K."/>
            <person name="Dobson R.C.J."/>
            <person name="Stott M.B."/>
        </authorList>
    </citation>
    <scope>NUCLEOTIDE SEQUENCE [LARGE SCALE GENOMIC DNA]</scope>
    <source>
        <strain evidence="1 2">WT1</strain>
    </source>
</reference>
<dbReference type="Gene3D" id="3.40.50.10770">
    <property type="entry name" value="Hypothetical protein VC1899 like domain (Restriction endonuclease-like)"/>
    <property type="match status" value="1"/>
</dbReference>
<dbReference type="AlphaFoldDB" id="A0AAE4NVR8"/>